<dbReference type="CDD" id="cd02440">
    <property type="entry name" value="AdoMet_MTases"/>
    <property type="match status" value="1"/>
</dbReference>
<evidence type="ECO:0000313" key="6">
    <source>
        <dbReference type="Proteomes" id="UP000481327"/>
    </source>
</evidence>
<dbReference type="InterPro" id="IPR019614">
    <property type="entry name" value="SAM-dep_methyl-trfase"/>
</dbReference>
<evidence type="ECO:0000259" key="4">
    <source>
        <dbReference type="Pfam" id="PF10672"/>
    </source>
</evidence>
<gene>
    <name evidence="5" type="ORF">F3168_05745</name>
</gene>
<dbReference type="EMBL" id="WIOL01000002">
    <property type="protein sequence ID" value="MQT16754.1"/>
    <property type="molecule type" value="Genomic_DNA"/>
</dbReference>
<keyword evidence="2 5" id="KW-0808">Transferase</keyword>
<dbReference type="InterPro" id="IPR013780">
    <property type="entry name" value="Glyco_hydro_b"/>
</dbReference>
<name>A0A7C9GWS3_9SPHN</name>
<reference evidence="5 6" key="1">
    <citation type="submission" date="2019-09" db="EMBL/GenBank/DDBJ databases">
        <title>Polymorphobacter sp. isolated from a lake in China.</title>
        <authorList>
            <person name="Liu Z."/>
        </authorList>
    </citation>
    <scope>NUCLEOTIDE SEQUENCE [LARGE SCALE GENOMIC DNA]</scope>
    <source>
        <strain evidence="5 6">D40P</strain>
    </source>
</reference>
<comment type="caution">
    <text evidence="5">The sequence shown here is derived from an EMBL/GenBank/DDBJ whole genome shotgun (WGS) entry which is preliminary data.</text>
</comment>
<dbReference type="GO" id="GO:0008168">
    <property type="term" value="F:methyltransferase activity"/>
    <property type="evidence" value="ECO:0007669"/>
    <property type="project" value="UniProtKB-KW"/>
</dbReference>
<dbReference type="PANTHER" id="PTHR43042:SF2">
    <property type="entry name" value="SAM-DEPENDENT METHYLTRANSFERASE"/>
    <property type="match status" value="1"/>
</dbReference>
<dbReference type="Proteomes" id="UP000481327">
    <property type="component" value="Unassembled WGS sequence"/>
</dbReference>
<sequence length="290" mass="31926">MTGLHVLVTQPWDDYALIDSGGGRKLERYGDLRFIRPEAQAMWQPAAADWQADGEFVGGSDEEGGGRWNLDPRVPARWPVARGPVRFYASNTPFRHLGFFPDMGGQWDWMRQQVAGRRGMRVLNMFGYTGVGSLIAAEAGAEVTHVDASKKAVAAARENATLSGLGVAPVRWLIDDALKFMRREVRRGSKYHGILLDPPKYGRGPDGEIWQLERDLPELVQLARQLLADDAAFLVLTVYAIRLSALALDALMAEVLGDLGGVITSGDMAVREEARGLLLPTAIFSRWQPA</sequence>
<dbReference type="Gene3D" id="2.60.40.1180">
    <property type="entry name" value="Golgi alpha-mannosidase II"/>
    <property type="match status" value="1"/>
</dbReference>
<evidence type="ECO:0000256" key="1">
    <source>
        <dbReference type="ARBA" id="ARBA00022603"/>
    </source>
</evidence>
<accession>A0A7C9GWS3</accession>
<keyword evidence="3" id="KW-0949">S-adenosyl-L-methionine</keyword>
<dbReference type="Gene3D" id="3.40.50.150">
    <property type="entry name" value="Vaccinia Virus protein VP39"/>
    <property type="match status" value="1"/>
</dbReference>
<dbReference type="SUPFAM" id="SSF53335">
    <property type="entry name" value="S-adenosyl-L-methionine-dependent methyltransferases"/>
    <property type="match status" value="1"/>
</dbReference>
<keyword evidence="1 5" id="KW-0489">Methyltransferase</keyword>
<dbReference type="InterPro" id="IPR029063">
    <property type="entry name" value="SAM-dependent_MTases_sf"/>
</dbReference>
<keyword evidence="6" id="KW-1185">Reference proteome</keyword>
<protein>
    <submittedName>
        <fullName evidence="5">Class I SAM-dependent rRNA methyltransferase</fullName>
    </submittedName>
</protein>
<dbReference type="PANTHER" id="PTHR43042">
    <property type="entry name" value="SAM-DEPENDENT METHYLTRANSFERASE"/>
    <property type="match status" value="1"/>
</dbReference>
<evidence type="ECO:0000313" key="5">
    <source>
        <dbReference type="EMBL" id="MQT16754.1"/>
    </source>
</evidence>
<organism evidence="5 6">
    <name type="scientific">Sandarakinorhabdus fusca</name>
    <dbReference type="NCBI Taxonomy" id="1439888"/>
    <lineage>
        <taxon>Bacteria</taxon>
        <taxon>Pseudomonadati</taxon>
        <taxon>Pseudomonadota</taxon>
        <taxon>Alphaproteobacteria</taxon>
        <taxon>Sphingomonadales</taxon>
        <taxon>Sphingosinicellaceae</taxon>
        <taxon>Sandarakinorhabdus</taxon>
    </lineage>
</organism>
<evidence type="ECO:0000256" key="2">
    <source>
        <dbReference type="ARBA" id="ARBA00022679"/>
    </source>
</evidence>
<dbReference type="Pfam" id="PF10672">
    <property type="entry name" value="Methyltrans_SAM"/>
    <property type="match status" value="1"/>
</dbReference>
<feature type="domain" description="S-adenosylmethionine-dependent methyltransferase" evidence="4">
    <location>
        <begin position="78"/>
        <end position="227"/>
    </location>
</feature>
<dbReference type="RefSeq" id="WP_152577215.1">
    <property type="nucleotide sequence ID" value="NZ_JAATJI010000001.1"/>
</dbReference>
<dbReference type="GO" id="GO:0032259">
    <property type="term" value="P:methylation"/>
    <property type="evidence" value="ECO:0007669"/>
    <property type="project" value="UniProtKB-KW"/>
</dbReference>
<proteinExistence type="predicted"/>
<dbReference type="AlphaFoldDB" id="A0A7C9GWS3"/>
<evidence type="ECO:0000256" key="3">
    <source>
        <dbReference type="ARBA" id="ARBA00022691"/>
    </source>
</evidence>